<keyword evidence="3" id="KW-1185">Reference proteome</keyword>
<gene>
    <name evidence="2" type="ORF">CKY47_16075</name>
</gene>
<evidence type="ECO:0000313" key="2">
    <source>
        <dbReference type="EMBL" id="MDQ2585469.1"/>
    </source>
</evidence>
<dbReference type="EMBL" id="NSDM01000006">
    <property type="protein sequence ID" value="MDQ2585469.1"/>
    <property type="molecule type" value="Genomic_DNA"/>
</dbReference>
<name>A0ABU0X4D9_9PSEU</name>
<feature type="transmembrane region" description="Helical" evidence="1">
    <location>
        <begin position="47"/>
        <end position="68"/>
    </location>
</feature>
<sequence>MLAVTHPPTPLLVPRGERSERRLWTLLAALFTLVAGVNVLLAVDEAAWWQAGVGGLLLLGAGACLRAARRTRV</sequence>
<evidence type="ECO:0008006" key="4">
    <source>
        <dbReference type="Google" id="ProtNLM"/>
    </source>
</evidence>
<proteinExistence type="predicted"/>
<accession>A0ABU0X4D9</accession>
<protein>
    <recommendedName>
        <fullName evidence="4">MYXO-CTERM domain-containing protein</fullName>
    </recommendedName>
</protein>
<comment type="caution">
    <text evidence="2">The sequence shown here is derived from an EMBL/GenBank/DDBJ whole genome shotgun (WGS) entry which is preliminary data.</text>
</comment>
<organism evidence="2 3">
    <name type="scientific">Saccharothrix yanglingensis</name>
    <dbReference type="NCBI Taxonomy" id="659496"/>
    <lineage>
        <taxon>Bacteria</taxon>
        <taxon>Bacillati</taxon>
        <taxon>Actinomycetota</taxon>
        <taxon>Actinomycetes</taxon>
        <taxon>Pseudonocardiales</taxon>
        <taxon>Pseudonocardiaceae</taxon>
        <taxon>Saccharothrix</taxon>
    </lineage>
</organism>
<dbReference type="Proteomes" id="UP001225605">
    <property type="component" value="Unassembled WGS sequence"/>
</dbReference>
<feature type="transmembrane region" description="Helical" evidence="1">
    <location>
        <begin position="23"/>
        <end position="41"/>
    </location>
</feature>
<keyword evidence="1" id="KW-0812">Transmembrane</keyword>
<evidence type="ECO:0000256" key="1">
    <source>
        <dbReference type="SAM" id="Phobius"/>
    </source>
</evidence>
<evidence type="ECO:0000313" key="3">
    <source>
        <dbReference type="Proteomes" id="UP001225605"/>
    </source>
</evidence>
<keyword evidence="1" id="KW-0472">Membrane</keyword>
<reference evidence="2 3" key="1">
    <citation type="submission" date="2017-06" db="EMBL/GenBank/DDBJ databases">
        <title>Cultured bacterium strain Saccharothrix yanglingensis Hhs.015.</title>
        <authorList>
            <person name="Xia Y."/>
        </authorList>
    </citation>
    <scope>NUCLEOTIDE SEQUENCE [LARGE SCALE GENOMIC DNA]</scope>
    <source>
        <strain evidence="2 3">Hhs.015</strain>
    </source>
</reference>
<keyword evidence="1" id="KW-1133">Transmembrane helix</keyword>